<feature type="compositionally biased region" description="Basic and acidic residues" evidence="15">
    <location>
        <begin position="134"/>
        <end position="143"/>
    </location>
</feature>
<feature type="compositionally biased region" description="Polar residues" evidence="15">
    <location>
        <begin position="193"/>
        <end position="203"/>
    </location>
</feature>
<gene>
    <name evidence="17" type="ORF">ONE63_001723</name>
</gene>
<proteinExistence type="inferred from homology"/>
<evidence type="ECO:0000256" key="13">
    <source>
        <dbReference type="ARBA" id="ARBA00047915"/>
    </source>
</evidence>
<dbReference type="InterPro" id="IPR039994">
    <property type="entry name" value="NO66-like"/>
</dbReference>
<evidence type="ECO:0000256" key="14">
    <source>
        <dbReference type="RuleBase" id="RU366061"/>
    </source>
</evidence>
<feature type="region of interest" description="Disordered" evidence="15">
    <location>
        <begin position="47"/>
        <end position="203"/>
    </location>
</feature>
<dbReference type="EC" id="1.14.11.27" evidence="14"/>
<feature type="compositionally biased region" description="Basic and acidic residues" evidence="15">
    <location>
        <begin position="98"/>
        <end position="108"/>
    </location>
</feature>
<keyword evidence="18" id="KW-1185">Reference proteome</keyword>
<protein>
    <recommendedName>
        <fullName evidence="14">Bifunctional lysine-specific demethylase and histidyl-hydroxylase</fullName>
        <ecNumber evidence="14">1.14.11.27</ecNumber>
    </recommendedName>
</protein>
<keyword evidence="6 14" id="KW-0223">Dioxygenase</keyword>
<comment type="similarity">
    <text evidence="2">Belongs to the ROX family. NO66 subfamily.</text>
</comment>
<accession>A0AAV7XD73</accession>
<dbReference type="Gene3D" id="2.60.120.650">
    <property type="entry name" value="Cupin"/>
    <property type="match status" value="1"/>
</dbReference>
<evidence type="ECO:0000259" key="16">
    <source>
        <dbReference type="PROSITE" id="PS51184"/>
    </source>
</evidence>
<evidence type="ECO:0000256" key="1">
    <source>
        <dbReference type="ARBA" id="ARBA00004123"/>
    </source>
</evidence>
<evidence type="ECO:0000256" key="3">
    <source>
        <dbReference type="ARBA" id="ARBA00022491"/>
    </source>
</evidence>
<dbReference type="Pfam" id="PF21233">
    <property type="entry name" value="WHD_RIOX1"/>
    <property type="match status" value="1"/>
</dbReference>
<reference evidence="17" key="1">
    <citation type="submission" date="2022-12" db="EMBL/GenBank/DDBJ databases">
        <title>Chromosome-level genome assembly of the bean flower thrips Megalurothrips usitatus.</title>
        <authorList>
            <person name="Ma L."/>
            <person name="Liu Q."/>
            <person name="Li H."/>
            <person name="Cai W."/>
        </authorList>
    </citation>
    <scope>NUCLEOTIDE SEQUENCE</scope>
    <source>
        <strain evidence="17">Cailab_2022a</strain>
    </source>
</reference>
<dbReference type="PANTHER" id="PTHR13096">
    <property type="entry name" value="MINA53 MYC INDUCED NUCLEAR ANTIGEN"/>
    <property type="match status" value="1"/>
</dbReference>
<evidence type="ECO:0000313" key="17">
    <source>
        <dbReference type="EMBL" id="KAJ1522537.1"/>
    </source>
</evidence>
<evidence type="ECO:0000256" key="9">
    <source>
        <dbReference type="ARBA" id="ARBA00023015"/>
    </source>
</evidence>
<dbReference type="GO" id="GO:0005506">
    <property type="term" value="F:iron ion binding"/>
    <property type="evidence" value="ECO:0007669"/>
    <property type="project" value="UniProtKB-UniRule"/>
</dbReference>
<comment type="subcellular location">
    <subcellularLocation>
        <location evidence="1 14">Nucleus</location>
    </subcellularLocation>
</comment>
<dbReference type="SUPFAM" id="SSF51197">
    <property type="entry name" value="Clavaminate synthase-like"/>
    <property type="match status" value="1"/>
</dbReference>
<dbReference type="GO" id="GO:0045471">
    <property type="term" value="P:response to ethanol"/>
    <property type="evidence" value="ECO:0007669"/>
    <property type="project" value="UniProtKB-ARBA"/>
</dbReference>
<comment type="caution">
    <text evidence="17">The sequence shown here is derived from an EMBL/GenBank/DDBJ whole genome shotgun (WGS) entry which is preliminary data.</text>
</comment>
<evidence type="ECO:0000256" key="10">
    <source>
        <dbReference type="ARBA" id="ARBA00023163"/>
    </source>
</evidence>
<comment type="catalytic activity">
    <reaction evidence="13 14">
        <text>N(6),N(6)-dimethyl-L-lysyl(36)-[histone H3] + 2 2-oxoglutarate + 2 O2 = L-lysyl(36)-[histone H3] + 2 formaldehyde + 2 succinate + 2 CO2</text>
        <dbReference type="Rhea" id="RHEA:42032"/>
        <dbReference type="Rhea" id="RHEA-COMP:9785"/>
        <dbReference type="Rhea" id="RHEA-COMP:9787"/>
        <dbReference type="ChEBI" id="CHEBI:15379"/>
        <dbReference type="ChEBI" id="CHEBI:16526"/>
        <dbReference type="ChEBI" id="CHEBI:16810"/>
        <dbReference type="ChEBI" id="CHEBI:16842"/>
        <dbReference type="ChEBI" id="CHEBI:29969"/>
        <dbReference type="ChEBI" id="CHEBI:30031"/>
        <dbReference type="ChEBI" id="CHEBI:61976"/>
        <dbReference type="EC" id="1.14.11.27"/>
    </reaction>
</comment>
<dbReference type="AlphaFoldDB" id="A0AAV7XD73"/>
<dbReference type="EMBL" id="JAPTSV010000011">
    <property type="protein sequence ID" value="KAJ1522537.1"/>
    <property type="molecule type" value="Genomic_DNA"/>
</dbReference>
<dbReference type="Gene3D" id="1.10.10.1500">
    <property type="entry name" value="JmjC domain-containing ribosomal oxygenase (ROX), dimer domain"/>
    <property type="match status" value="1"/>
</dbReference>
<keyword evidence="4 14" id="KW-0479">Metal-binding</keyword>
<dbReference type="Pfam" id="PF08007">
    <property type="entry name" value="JmjC_2"/>
    <property type="match status" value="1"/>
</dbReference>
<evidence type="ECO:0000256" key="12">
    <source>
        <dbReference type="ARBA" id="ARBA00025670"/>
    </source>
</evidence>
<keyword evidence="8 14" id="KW-0408">Iron</keyword>
<evidence type="ECO:0000256" key="6">
    <source>
        <dbReference type="ARBA" id="ARBA00022964"/>
    </source>
</evidence>
<evidence type="ECO:0000256" key="4">
    <source>
        <dbReference type="ARBA" id="ARBA00022723"/>
    </source>
</evidence>
<dbReference type="GO" id="GO:0140680">
    <property type="term" value="F:histone H3K36me/H3K36me2 demethylase activity"/>
    <property type="evidence" value="ECO:0007669"/>
    <property type="project" value="UniProtKB-EC"/>
</dbReference>
<keyword evidence="9 14" id="KW-0805">Transcription regulation</keyword>
<feature type="compositionally biased region" description="Basic and acidic residues" evidence="15">
    <location>
        <begin position="47"/>
        <end position="60"/>
    </location>
</feature>
<dbReference type="PANTHER" id="PTHR13096:SF8">
    <property type="entry name" value="RIBOSOMAL OXYGENASE 1"/>
    <property type="match status" value="1"/>
</dbReference>
<keyword evidence="3" id="KW-0678">Repressor</keyword>
<evidence type="ECO:0000256" key="7">
    <source>
        <dbReference type="ARBA" id="ARBA00023002"/>
    </source>
</evidence>
<evidence type="ECO:0000256" key="2">
    <source>
        <dbReference type="ARBA" id="ARBA00010309"/>
    </source>
</evidence>
<feature type="domain" description="JmjC" evidence="16">
    <location>
        <begin position="304"/>
        <end position="449"/>
    </location>
</feature>
<dbReference type="Gene3D" id="3.90.930.40">
    <property type="match status" value="1"/>
</dbReference>
<organism evidence="17 18">
    <name type="scientific">Megalurothrips usitatus</name>
    <name type="common">bean blossom thrips</name>
    <dbReference type="NCBI Taxonomy" id="439358"/>
    <lineage>
        <taxon>Eukaryota</taxon>
        <taxon>Metazoa</taxon>
        <taxon>Ecdysozoa</taxon>
        <taxon>Arthropoda</taxon>
        <taxon>Hexapoda</taxon>
        <taxon>Insecta</taxon>
        <taxon>Pterygota</taxon>
        <taxon>Neoptera</taxon>
        <taxon>Paraneoptera</taxon>
        <taxon>Thysanoptera</taxon>
        <taxon>Terebrantia</taxon>
        <taxon>Thripoidea</taxon>
        <taxon>Thripidae</taxon>
        <taxon>Megalurothrips</taxon>
    </lineage>
</organism>
<evidence type="ECO:0000256" key="5">
    <source>
        <dbReference type="ARBA" id="ARBA00022853"/>
    </source>
</evidence>
<dbReference type="Proteomes" id="UP001075354">
    <property type="component" value="Chromosome 11"/>
</dbReference>
<comment type="function">
    <text evidence="12">Oxygenase that can act as both a histone lysine demethylase and a ribosomal histidine hydroxylase. Specifically demethylates 'Lys-4' (H3K4me) and 'Lys-36' (H3K36me) of histone H3, thereby playing a central role in histone code.</text>
</comment>
<name>A0AAV7XD73_9NEOP</name>
<comment type="cofactor">
    <cofactor evidence="14">
        <name>Fe(2+)</name>
        <dbReference type="ChEBI" id="CHEBI:29033"/>
    </cofactor>
    <text evidence="14">Binds 1 Fe(2+) ion per subunit.</text>
</comment>
<feature type="compositionally biased region" description="Basic and acidic residues" evidence="15">
    <location>
        <begin position="166"/>
        <end position="180"/>
    </location>
</feature>
<dbReference type="FunFam" id="1.10.10.1500:FF:000001">
    <property type="entry name" value="ribosomal oxygenase 1 isoform X1"/>
    <property type="match status" value="1"/>
</dbReference>
<evidence type="ECO:0000256" key="8">
    <source>
        <dbReference type="ARBA" id="ARBA00023004"/>
    </source>
</evidence>
<dbReference type="InterPro" id="IPR049043">
    <property type="entry name" value="WHD_RIOX1"/>
</dbReference>
<keyword evidence="11 14" id="KW-0539">Nucleus</keyword>
<dbReference type="InterPro" id="IPR003347">
    <property type="entry name" value="JmjC_dom"/>
</dbReference>
<sequence>MVAVPLSAFEMYNQIKENKKKSKKAKQKDKVKITPMVSAELRKVVTDLKKVKDVEPEPKAEAQPTKPINEAAKQREKLSNNSETLVTLVQVPKKKKEKSKDANEKLLEDSAVVNGQITEDSSNSKKKKLKKMKKDKEVPERLVPEISTSPNESSPDLKRKRSPIKSLEDCSTKPSEEKPSKAFKVSKKKSPTSDKNNTVSLSSAENSIETAEKFFSWMMDPVNKEDFLSLYWEKKPVHISREQNRDYYRSLLSTGAIDDMLRRNNIRYGKNVDITSYSDGKRETLNPAGRAHAAVVWDYYRNGCSVRLLNPQTYHPQLRELNTRLQEVFGSFVGSNAYLTPPNSQGFAPHYDDIEAFVLQVEGSKMWRVYAPRDDNEKLPRSSSLNFSQEEIGEPILEVHVKAGDLLYFPRGFIHQATTVPGEHSLHVTVSTYQRNSWADLLEKLVPAALTIAIEDDVEFRKGMPLDVMSHIGAVHSESESPEREAIMKKLKKLFSKLFDYAPVDAAADQLAKDHIHDLLPPCLSSDEQKCSVLKNSERMVGDGKLSDAVVMSPQTHIRLTRSNVLRLVSEEEPDLMKIYHSMENSFEYHGEELQCIEIPIDMAPAVEDLIHSYPEFIAVGDLSLDTDADKVQIATELWERGLVLTERPLPQTDGDEDD</sequence>
<keyword evidence="10 14" id="KW-0804">Transcription</keyword>
<keyword evidence="7 14" id="KW-0560">Oxidoreductase</keyword>
<evidence type="ECO:0000313" key="18">
    <source>
        <dbReference type="Proteomes" id="UP001075354"/>
    </source>
</evidence>
<evidence type="ECO:0000256" key="15">
    <source>
        <dbReference type="SAM" id="MobiDB-lite"/>
    </source>
</evidence>
<dbReference type="GO" id="GO:0032453">
    <property type="term" value="F:histone H3K4 demethylase activity"/>
    <property type="evidence" value="ECO:0007669"/>
    <property type="project" value="TreeGrafter"/>
</dbReference>
<dbReference type="GO" id="GO:0005730">
    <property type="term" value="C:nucleolus"/>
    <property type="evidence" value="ECO:0007669"/>
    <property type="project" value="TreeGrafter"/>
</dbReference>
<dbReference type="FunFam" id="2.60.120.650:FF:000013">
    <property type="entry name" value="Ribosomal oxygenase 1"/>
    <property type="match status" value="1"/>
</dbReference>
<dbReference type="PROSITE" id="PS51184">
    <property type="entry name" value="JMJC"/>
    <property type="match status" value="1"/>
</dbReference>
<evidence type="ECO:0000256" key="11">
    <source>
        <dbReference type="ARBA" id="ARBA00023242"/>
    </source>
</evidence>
<feature type="compositionally biased region" description="Basic residues" evidence="15">
    <location>
        <begin position="124"/>
        <end position="133"/>
    </location>
</feature>
<keyword evidence="5" id="KW-0156">Chromatin regulator</keyword>
<dbReference type="FunFam" id="3.90.930.40:FF:000001">
    <property type="entry name" value="ribosomal oxygenase 1 isoform X1"/>
    <property type="match status" value="1"/>
</dbReference>